<organism evidence="3 4">
    <name type="scientific">Synaphobranchus kaupii</name>
    <name type="common">Kaup's arrowtooth eel</name>
    <dbReference type="NCBI Taxonomy" id="118154"/>
    <lineage>
        <taxon>Eukaryota</taxon>
        <taxon>Metazoa</taxon>
        <taxon>Chordata</taxon>
        <taxon>Craniata</taxon>
        <taxon>Vertebrata</taxon>
        <taxon>Euteleostomi</taxon>
        <taxon>Actinopterygii</taxon>
        <taxon>Neopterygii</taxon>
        <taxon>Teleostei</taxon>
        <taxon>Anguilliformes</taxon>
        <taxon>Synaphobranchidae</taxon>
        <taxon>Synaphobranchus</taxon>
    </lineage>
</organism>
<accession>A0A9Q1GCY9</accession>
<protein>
    <submittedName>
        <fullName evidence="3">Uncharacterized protein</fullName>
    </submittedName>
</protein>
<dbReference type="Proteomes" id="UP001152622">
    <property type="component" value="Chromosome 1"/>
</dbReference>
<evidence type="ECO:0000256" key="1">
    <source>
        <dbReference type="ARBA" id="ARBA00022722"/>
    </source>
</evidence>
<proteinExistence type="predicted"/>
<evidence type="ECO:0000313" key="3">
    <source>
        <dbReference type="EMBL" id="KAJ8381265.1"/>
    </source>
</evidence>
<dbReference type="InterPro" id="IPR022894">
    <property type="entry name" value="Oligoribonuclease"/>
</dbReference>
<feature type="region of interest" description="Disordered" evidence="2">
    <location>
        <begin position="521"/>
        <end position="543"/>
    </location>
</feature>
<gene>
    <name evidence="3" type="ORF">SKAU_G00020430</name>
</gene>
<reference evidence="3" key="1">
    <citation type="journal article" date="2023" name="Science">
        <title>Genome structures resolve the early diversification of teleost fishes.</title>
        <authorList>
            <person name="Parey E."/>
            <person name="Louis A."/>
            <person name="Montfort J."/>
            <person name="Bouchez O."/>
            <person name="Roques C."/>
            <person name="Iampietro C."/>
            <person name="Lluch J."/>
            <person name="Castinel A."/>
            <person name="Donnadieu C."/>
            <person name="Desvignes T."/>
            <person name="Floi Bucao C."/>
            <person name="Jouanno E."/>
            <person name="Wen M."/>
            <person name="Mejri S."/>
            <person name="Dirks R."/>
            <person name="Jansen H."/>
            <person name="Henkel C."/>
            <person name="Chen W.J."/>
            <person name="Zahm M."/>
            <person name="Cabau C."/>
            <person name="Klopp C."/>
            <person name="Thompson A.W."/>
            <person name="Robinson-Rechavi M."/>
            <person name="Braasch I."/>
            <person name="Lecointre G."/>
            <person name="Bobe J."/>
            <person name="Postlethwait J.H."/>
            <person name="Berthelot C."/>
            <person name="Roest Crollius H."/>
            <person name="Guiguen Y."/>
        </authorList>
    </citation>
    <scope>NUCLEOTIDE SEQUENCE</scope>
    <source>
        <strain evidence="3">WJC10195</strain>
    </source>
</reference>
<comment type="caution">
    <text evidence="3">The sequence shown here is derived from an EMBL/GenBank/DDBJ whole genome shotgun (WGS) entry which is preliminary data.</text>
</comment>
<name>A0A9Q1GCY9_SYNKA</name>
<dbReference type="PANTHER" id="PTHR11046:SF29">
    <property type="match status" value="1"/>
</dbReference>
<dbReference type="GO" id="GO:0000175">
    <property type="term" value="F:3'-5'-RNA exonuclease activity"/>
    <property type="evidence" value="ECO:0007669"/>
    <property type="project" value="InterPro"/>
</dbReference>
<sequence length="543" mass="60128">MTLLTEGNVSIRKLRKVLTTVIKNLTGKVPQRLPSKTLLSSRIMMEARIVASKQVAEEMLKDFDPESGAGTTLHQDATTFNHSHYQGMQVSLKSGKHLTLGLRQVAGGDAETYLTAFKESIDSLAAAITSAEEEKSIIVASLVSSIKCLMSDQAAVNGVFNRLLAQFREELLPSIIPEFDSLSTDQQQQLVEMGTFACRMHLLVNMEPAAARALRVLDITLSEGTNPHSLYSEEAGTRRVIRTAAALFTRRGSAVAGAPDMWEVFLRGKGQQKNHLVTYHGRRMNISFQNALALYFHWEDATLFLADWPADNDLIKSVRYDIKEPLYRAGCRAMGLIYGLLMEPFERILKTPGNILDLNTDLERMLSSLQVWSSDGSVAMKRGSVFAVQPLDNELTAKIFEEVENAEENAFTQLAIELISAEMLIVLQRQASIQLPGGKHWEPSTPVQQMAKTVPKTNMLGECDMTVLDNLLRSKPSISSHNLEMLVMWWQNKPSHYLDSLSPAERTKVLGEASSSFLHRVNEGKEGFSSNGSGGEDGDEDPV</sequence>
<dbReference type="OrthoDB" id="8715083at2759"/>
<dbReference type="PANTHER" id="PTHR11046">
    <property type="entry name" value="OLIGORIBONUCLEASE, MITOCHONDRIAL"/>
    <property type="match status" value="1"/>
</dbReference>
<keyword evidence="1" id="KW-0540">Nuclease</keyword>
<evidence type="ECO:0000313" key="4">
    <source>
        <dbReference type="Proteomes" id="UP001152622"/>
    </source>
</evidence>
<evidence type="ECO:0000256" key="2">
    <source>
        <dbReference type="SAM" id="MobiDB-lite"/>
    </source>
</evidence>
<keyword evidence="1" id="KW-0378">Hydrolase</keyword>
<dbReference type="AlphaFoldDB" id="A0A9Q1GCY9"/>
<keyword evidence="4" id="KW-1185">Reference proteome</keyword>
<dbReference type="EMBL" id="JAINUF010000001">
    <property type="protein sequence ID" value="KAJ8381265.1"/>
    <property type="molecule type" value="Genomic_DNA"/>
</dbReference>